<keyword evidence="1" id="KW-1133">Transmembrane helix</keyword>
<keyword evidence="1" id="KW-0812">Transmembrane</keyword>
<reference evidence="2 3" key="1">
    <citation type="submission" date="2016-01" db="EMBL/GenBank/DDBJ databases">
        <authorList>
            <person name="Regsiter A."/>
            <person name="william w."/>
        </authorList>
    </citation>
    <scope>NUCLEOTIDE SEQUENCE [LARGE SCALE GENOMIC DNA]</scope>
    <source>
        <strain evidence="2 3">CFBP 5494</strain>
    </source>
</reference>
<proteinExistence type="predicted"/>
<comment type="caution">
    <text evidence="2">The sequence shown here is derived from an EMBL/GenBank/DDBJ whole genome shotgun (WGS) entry which is preliminary data.</text>
</comment>
<dbReference type="Proteomes" id="UP000191933">
    <property type="component" value="Unassembled WGS sequence"/>
</dbReference>
<sequence length="46" mass="4814">MELILGLLAVYLFVQAAAILVGALEGWGLLIVISVLVLIGMYLSPG</sequence>
<organism evidence="2 3">
    <name type="scientific">Agrobacterium genomosp. 2 str. CFBP 5494</name>
    <dbReference type="NCBI Taxonomy" id="1183436"/>
    <lineage>
        <taxon>Bacteria</taxon>
        <taxon>Pseudomonadati</taxon>
        <taxon>Pseudomonadota</taxon>
        <taxon>Alphaproteobacteria</taxon>
        <taxon>Hyphomicrobiales</taxon>
        <taxon>Rhizobiaceae</taxon>
        <taxon>Rhizobium/Agrobacterium group</taxon>
        <taxon>Agrobacterium</taxon>
        <taxon>Agrobacterium tumefaciens complex</taxon>
    </lineage>
</organism>
<evidence type="ECO:0000313" key="3">
    <source>
        <dbReference type="Proteomes" id="UP000191933"/>
    </source>
</evidence>
<dbReference type="RefSeq" id="WP_157952760.1">
    <property type="nucleotide sequence ID" value="NZ_LT009718.1"/>
</dbReference>
<keyword evidence="1" id="KW-0472">Membrane</keyword>
<accession>A0A9W5EYE1</accession>
<evidence type="ECO:0000313" key="2">
    <source>
        <dbReference type="EMBL" id="CUW85596.1"/>
    </source>
</evidence>
<dbReference type="AlphaFoldDB" id="A0A9W5EYE1"/>
<protein>
    <submittedName>
        <fullName evidence="2">Uncharacterized protein</fullName>
    </submittedName>
</protein>
<name>A0A9W5EYE1_9HYPH</name>
<feature type="transmembrane region" description="Helical" evidence="1">
    <location>
        <begin position="26"/>
        <end position="44"/>
    </location>
</feature>
<dbReference type="EMBL" id="FBVY01000002">
    <property type="protein sequence ID" value="CUW85596.1"/>
    <property type="molecule type" value="Genomic_DNA"/>
</dbReference>
<gene>
    <name evidence="2" type="ORF">AGR2A_Cc100199</name>
</gene>
<keyword evidence="3" id="KW-1185">Reference proteome</keyword>
<evidence type="ECO:0000256" key="1">
    <source>
        <dbReference type="SAM" id="Phobius"/>
    </source>
</evidence>